<feature type="compositionally biased region" description="Acidic residues" evidence="1">
    <location>
        <begin position="653"/>
        <end position="669"/>
    </location>
</feature>
<sequence>MAPDPVLLSYDFIWCGVPSSLPAAAGTALALLFTAQLWCEHKLPILDGAGKLWRGFPNSPEECRMSLKAFTLLAISICSFVISILALMFVTFVDTAAAENPYRGVILKFHLLVYTVCVAFKVALTLWPAASSSILDGFIQVVQMIIFVRQITTPDRSVLIFAICSKVVRVWLCINTSDYRGAAFWNFLIGLAGIYKNVTVLGVLVRCEQLGYKEAGIQGSLMAIAAAEVIFSFGFSLSSAAVEILFLKLGDAIMGEQASTDKMSAVRRMLTVFCDAQVYINSSLELIGRQDMFANFLKTRCGKTLEGIEFVSLLCEADRQRFRDFTRNGASVSSGLLPTALPCGSLHVQMSDATGSFLDVELYHVCIPERDGVLGHLIGIREQSREVTARVTTAEQVDMTHDQVHTEETEMPELVAAQVSATAIPSDKESNIPRGPVFGTLSSARLRHFDEQVVPDTRSCSQSSDASSTSSAGSNLALKGIKNVDISIDAFSQDLRIKSAMIRFCDSDVEASTRSIPTMKDLLSPADFSRLSDWIQDEVNSAGTAGCKSERLSPMVLNAGFGKCIISDKHELFTVCIGGLQEESSCRVGVSGSSAAPCAKPQAFDTEQDKKNKDQDQDKVEVGQQEDADKWKEDYSLKELVEEEDDQAARIVEEDEDDEEEEDDDEEVVDEGHQINSVLRLSAFSGLKIPKMRVRQQRVRQKGFRTPAVGSLATIREFSQG</sequence>
<keyword evidence="2" id="KW-0812">Transmembrane</keyword>
<evidence type="ECO:0000256" key="1">
    <source>
        <dbReference type="SAM" id="MobiDB-lite"/>
    </source>
</evidence>
<dbReference type="AlphaFoldDB" id="A0A813FHY4"/>
<gene>
    <name evidence="3" type="ORF">PGLA1383_LOCUS31559</name>
</gene>
<evidence type="ECO:0000313" key="3">
    <source>
        <dbReference type="EMBL" id="CAE8613815.1"/>
    </source>
</evidence>
<keyword evidence="2" id="KW-1133">Transmembrane helix</keyword>
<organism evidence="3 4">
    <name type="scientific">Polarella glacialis</name>
    <name type="common">Dinoflagellate</name>
    <dbReference type="NCBI Taxonomy" id="89957"/>
    <lineage>
        <taxon>Eukaryota</taxon>
        <taxon>Sar</taxon>
        <taxon>Alveolata</taxon>
        <taxon>Dinophyceae</taxon>
        <taxon>Suessiales</taxon>
        <taxon>Suessiaceae</taxon>
        <taxon>Polarella</taxon>
    </lineage>
</organism>
<feature type="region of interest" description="Disordered" evidence="1">
    <location>
        <begin position="454"/>
        <end position="473"/>
    </location>
</feature>
<feature type="transmembrane region" description="Helical" evidence="2">
    <location>
        <begin position="105"/>
        <end position="127"/>
    </location>
</feature>
<name>A0A813FHY4_POLGL</name>
<keyword evidence="2" id="KW-0472">Membrane</keyword>
<comment type="caution">
    <text evidence="3">The sequence shown here is derived from an EMBL/GenBank/DDBJ whole genome shotgun (WGS) entry which is preliminary data.</text>
</comment>
<feature type="transmembrane region" description="Helical" evidence="2">
    <location>
        <begin position="217"/>
        <end position="237"/>
    </location>
</feature>
<evidence type="ECO:0000313" key="4">
    <source>
        <dbReference type="Proteomes" id="UP000654075"/>
    </source>
</evidence>
<feature type="compositionally biased region" description="Low complexity" evidence="1">
    <location>
        <begin position="459"/>
        <end position="473"/>
    </location>
</feature>
<feature type="transmembrane region" description="Helical" evidence="2">
    <location>
        <begin position="183"/>
        <end position="205"/>
    </location>
</feature>
<feature type="transmembrane region" description="Helical" evidence="2">
    <location>
        <begin position="12"/>
        <end position="38"/>
    </location>
</feature>
<feature type="compositionally biased region" description="Basic and acidic residues" evidence="1">
    <location>
        <begin position="607"/>
        <end position="632"/>
    </location>
</feature>
<accession>A0A813FHY4</accession>
<evidence type="ECO:0000256" key="2">
    <source>
        <dbReference type="SAM" id="Phobius"/>
    </source>
</evidence>
<feature type="region of interest" description="Disordered" evidence="1">
    <location>
        <begin position="644"/>
        <end position="673"/>
    </location>
</feature>
<reference evidence="3" key="1">
    <citation type="submission" date="2021-02" db="EMBL/GenBank/DDBJ databases">
        <authorList>
            <person name="Dougan E. K."/>
            <person name="Rhodes N."/>
            <person name="Thang M."/>
            <person name="Chan C."/>
        </authorList>
    </citation>
    <scope>NUCLEOTIDE SEQUENCE</scope>
</reference>
<protein>
    <submittedName>
        <fullName evidence="3">Uncharacterized protein</fullName>
    </submittedName>
</protein>
<dbReference type="EMBL" id="CAJNNV010025315">
    <property type="protein sequence ID" value="CAE8613815.1"/>
    <property type="molecule type" value="Genomic_DNA"/>
</dbReference>
<dbReference type="Proteomes" id="UP000654075">
    <property type="component" value="Unassembled WGS sequence"/>
</dbReference>
<keyword evidence="4" id="KW-1185">Reference proteome</keyword>
<proteinExistence type="predicted"/>
<feature type="region of interest" description="Disordered" evidence="1">
    <location>
        <begin position="591"/>
        <end position="632"/>
    </location>
</feature>
<feature type="transmembrane region" description="Helical" evidence="2">
    <location>
        <begin position="69"/>
        <end position="93"/>
    </location>
</feature>